<organism evidence="1 2">
    <name type="scientific">Candidatus Anaerostipes avistercoris</name>
    <dbReference type="NCBI Taxonomy" id="2838462"/>
    <lineage>
        <taxon>Bacteria</taxon>
        <taxon>Bacillati</taxon>
        <taxon>Bacillota</taxon>
        <taxon>Clostridia</taxon>
        <taxon>Lachnospirales</taxon>
        <taxon>Lachnospiraceae</taxon>
        <taxon>Anaerostipes</taxon>
    </lineage>
</organism>
<evidence type="ECO:0000313" key="2">
    <source>
        <dbReference type="Proteomes" id="UP000823904"/>
    </source>
</evidence>
<dbReference type="EMBL" id="DWWD01000005">
    <property type="protein sequence ID" value="HJC49131.1"/>
    <property type="molecule type" value="Genomic_DNA"/>
</dbReference>
<dbReference type="Proteomes" id="UP000823904">
    <property type="component" value="Unassembled WGS sequence"/>
</dbReference>
<reference evidence="1" key="1">
    <citation type="journal article" date="2021" name="PeerJ">
        <title>Extensive microbial diversity within the chicken gut microbiome revealed by metagenomics and culture.</title>
        <authorList>
            <person name="Gilroy R."/>
            <person name="Ravi A."/>
            <person name="Getino M."/>
            <person name="Pursley I."/>
            <person name="Horton D.L."/>
            <person name="Alikhan N.F."/>
            <person name="Baker D."/>
            <person name="Gharbi K."/>
            <person name="Hall N."/>
            <person name="Watson M."/>
            <person name="Adriaenssens E.M."/>
            <person name="Foster-Nyarko E."/>
            <person name="Jarju S."/>
            <person name="Secka A."/>
            <person name="Antonio M."/>
            <person name="Oren A."/>
            <person name="Chaudhuri R.R."/>
            <person name="La Ragione R."/>
            <person name="Hildebrand F."/>
            <person name="Pallen M.J."/>
        </authorList>
    </citation>
    <scope>NUCLEOTIDE SEQUENCE</scope>
    <source>
        <strain evidence="1">ChiSjej3B21-8574</strain>
    </source>
</reference>
<sequence length="67" mass="7991">MDINDLTRRFESKEKTDEEWLQLEKDMIQFLHEDHPVEEKKRLSPLGQLEVVAIICDGIKRERGLIK</sequence>
<evidence type="ECO:0000313" key="1">
    <source>
        <dbReference type="EMBL" id="HJC49131.1"/>
    </source>
</evidence>
<gene>
    <name evidence="1" type="ORF">H9754_00895</name>
</gene>
<dbReference type="AlphaFoldDB" id="A0A9D2PE34"/>
<protein>
    <submittedName>
        <fullName evidence="1">Uncharacterized protein</fullName>
    </submittedName>
</protein>
<name>A0A9D2PE34_9FIRM</name>
<accession>A0A9D2PE34</accession>
<comment type="caution">
    <text evidence="1">The sequence shown here is derived from an EMBL/GenBank/DDBJ whole genome shotgun (WGS) entry which is preliminary data.</text>
</comment>
<proteinExistence type="predicted"/>
<reference evidence="1" key="2">
    <citation type="submission" date="2021-04" db="EMBL/GenBank/DDBJ databases">
        <authorList>
            <person name="Gilroy R."/>
        </authorList>
    </citation>
    <scope>NUCLEOTIDE SEQUENCE</scope>
    <source>
        <strain evidence="1">ChiSjej3B21-8574</strain>
    </source>
</reference>